<dbReference type="GeneID" id="17295953"/>
<feature type="compositionally biased region" description="Basic residues" evidence="1">
    <location>
        <begin position="446"/>
        <end position="461"/>
    </location>
</feature>
<dbReference type="eggNOG" id="ENOG502S40G">
    <property type="taxonomic scope" value="Eukaryota"/>
</dbReference>
<evidence type="ECO:0000313" key="4">
    <source>
        <dbReference type="Proteomes" id="UP000011087"/>
    </source>
</evidence>
<keyword evidence="4" id="KW-1185">Reference proteome</keyword>
<dbReference type="Gene3D" id="3.40.30.10">
    <property type="entry name" value="Glutaredoxin"/>
    <property type="match status" value="1"/>
</dbReference>
<dbReference type="KEGG" id="gtt:GUITHDRAFT_143638"/>
<gene>
    <name evidence="2" type="ORF">GUITHDRAFT_143638</name>
</gene>
<evidence type="ECO:0000313" key="2">
    <source>
        <dbReference type="EMBL" id="EKX39230.1"/>
    </source>
</evidence>
<dbReference type="EMBL" id="JH993041">
    <property type="protein sequence ID" value="EKX39230.1"/>
    <property type="molecule type" value="Genomic_DNA"/>
</dbReference>
<evidence type="ECO:0000256" key="1">
    <source>
        <dbReference type="SAM" id="MobiDB-lite"/>
    </source>
</evidence>
<dbReference type="PaxDb" id="55529-EKX39230"/>
<dbReference type="RefSeq" id="XP_005826210.1">
    <property type="nucleotide sequence ID" value="XM_005826153.1"/>
</dbReference>
<proteinExistence type="predicted"/>
<protein>
    <submittedName>
        <fullName evidence="2 3">Uncharacterized protein</fullName>
    </submittedName>
</protein>
<reference evidence="2 4" key="1">
    <citation type="journal article" date="2012" name="Nature">
        <title>Algal genomes reveal evolutionary mosaicism and the fate of nucleomorphs.</title>
        <authorList>
            <consortium name="DOE Joint Genome Institute"/>
            <person name="Curtis B.A."/>
            <person name="Tanifuji G."/>
            <person name="Burki F."/>
            <person name="Gruber A."/>
            <person name="Irimia M."/>
            <person name="Maruyama S."/>
            <person name="Arias M.C."/>
            <person name="Ball S.G."/>
            <person name="Gile G.H."/>
            <person name="Hirakawa Y."/>
            <person name="Hopkins J.F."/>
            <person name="Kuo A."/>
            <person name="Rensing S.A."/>
            <person name="Schmutz J."/>
            <person name="Symeonidi A."/>
            <person name="Elias M."/>
            <person name="Eveleigh R.J."/>
            <person name="Herman E.K."/>
            <person name="Klute M.J."/>
            <person name="Nakayama T."/>
            <person name="Obornik M."/>
            <person name="Reyes-Prieto A."/>
            <person name="Armbrust E.V."/>
            <person name="Aves S.J."/>
            <person name="Beiko R.G."/>
            <person name="Coutinho P."/>
            <person name="Dacks J.B."/>
            <person name="Durnford D.G."/>
            <person name="Fast N.M."/>
            <person name="Green B.R."/>
            <person name="Grisdale C.J."/>
            <person name="Hempel F."/>
            <person name="Henrissat B."/>
            <person name="Hoppner M.P."/>
            <person name="Ishida K."/>
            <person name="Kim E."/>
            <person name="Koreny L."/>
            <person name="Kroth P.G."/>
            <person name="Liu Y."/>
            <person name="Malik S.B."/>
            <person name="Maier U.G."/>
            <person name="McRose D."/>
            <person name="Mock T."/>
            <person name="Neilson J.A."/>
            <person name="Onodera N.T."/>
            <person name="Poole A.M."/>
            <person name="Pritham E.J."/>
            <person name="Richards T.A."/>
            <person name="Rocap G."/>
            <person name="Roy S.W."/>
            <person name="Sarai C."/>
            <person name="Schaack S."/>
            <person name="Shirato S."/>
            <person name="Slamovits C.H."/>
            <person name="Spencer D.F."/>
            <person name="Suzuki S."/>
            <person name="Worden A.Z."/>
            <person name="Zauner S."/>
            <person name="Barry K."/>
            <person name="Bell C."/>
            <person name="Bharti A.K."/>
            <person name="Crow J.A."/>
            <person name="Grimwood J."/>
            <person name="Kramer R."/>
            <person name="Lindquist E."/>
            <person name="Lucas S."/>
            <person name="Salamov A."/>
            <person name="McFadden G.I."/>
            <person name="Lane C.E."/>
            <person name="Keeling P.J."/>
            <person name="Gray M.W."/>
            <person name="Grigoriev I.V."/>
            <person name="Archibald J.M."/>
        </authorList>
    </citation>
    <scope>NUCLEOTIDE SEQUENCE</scope>
    <source>
        <strain evidence="2 4">CCMP2712</strain>
    </source>
</reference>
<sequence>MSYAGKLGIRDMGWRRSFAASLVSCHVRGAAIIEDHSSTWNSAGLNETLARGFDDVFPQELFDRVVNEALVFEKYEKDERAKAAGGGYMHGKGGTFWRPLFNEHGDFLKPRFAIEAAIIMLYKNDIGSSRHPRVTGGEWWVQKRSLKEDIGFHHDKDEAMASLKSTMKFPEVSTVTYLRGEGAPTVIFNQTTPDGNAQVPISPREGFLSYPRENRHLIFRGNLQHGVPAELAPENGESAVQLRGRGGERITFLVNWWGTKPLGPNCNTVGTKLVKQLGLFDKEGVRELFPVARLQAAQIPESPELVSKHEVEIPGGEMIFYTLPRRREPGNLYSITWPWHTIFGNLCRLNLQGNMVRALFFEPRPKVLVFTYQEEKVLEWLKPLSKEHEQELRFVIANPSKTSDALRAFGLTVADVPIAVIHVTQPQEKKFLMPYKEKREEEGGGRRRMKPSAKSMRKMIKKFKEGRLPPMGGQDADDGDN</sequence>
<name>L1ITR8_GUITC</name>
<dbReference type="OMA" id="EERTHIW"/>
<organism evidence="2">
    <name type="scientific">Guillardia theta (strain CCMP2712)</name>
    <name type="common">Cryptophyte</name>
    <dbReference type="NCBI Taxonomy" id="905079"/>
    <lineage>
        <taxon>Eukaryota</taxon>
        <taxon>Cryptophyceae</taxon>
        <taxon>Pyrenomonadales</taxon>
        <taxon>Geminigeraceae</taxon>
        <taxon>Guillardia</taxon>
    </lineage>
</organism>
<dbReference type="Proteomes" id="UP000011087">
    <property type="component" value="Unassembled WGS sequence"/>
</dbReference>
<feature type="region of interest" description="Disordered" evidence="1">
    <location>
        <begin position="436"/>
        <end position="481"/>
    </location>
</feature>
<feature type="compositionally biased region" description="Basic and acidic residues" evidence="1">
    <location>
        <begin position="436"/>
        <end position="445"/>
    </location>
</feature>
<reference evidence="4" key="2">
    <citation type="submission" date="2012-11" db="EMBL/GenBank/DDBJ databases">
        <authorList>
            <person name="Kuo A."/>
            <person name="Curtis B.A."/>
            <person name="Tanifuji G."/>
            <person name="Burki F."/>
            <person name="Gruber A."/>
            <person name="Irimia M."/>
            <person name="Maruyama S."/>
            <person name="Arias M.C."/>
            <person name="Ball S.G."/>
            <person name="Gile G.H."/>
            <person name="Hirakawa Y."/>
            <person name="Hopkins J.F."/>
            <person name="Rensing S.A."/>
            <person name="Schmutz J."/>
            <person name="Symeonidi A."/>
            <person name="Elias M."/>
            <person name="Eveleigh R.J."/>
            <person name="Herman E.K."/>
            <person name="Klute M.J."/>
            <person name="Nakayama T."/>
            <person name="Obornik M."/>
            <person name="Reyes-Prieto A."/>
            <person name="Armbrust E.V."/>
            <person name="Aves S.J."/>
            <person name="Beiko R.G."/>
            <person name="Coutinho P."/>
            <person name="Dacks J.B."/>
            <person name="Durnford D.G."/>
            <person name="Fast N.M."/>
            <person name="Green B.R."/>
            <person name="Grisdale C."/>
            <person name="Hempe F."/>
            <person name="Henrissat B."/>
            <person name="Hoppner M.P."/>
            <person name="Ishida K.-I."/>
            <person name="Kim E."/>
            <person name="Koreny L."/>
            <person name="Kroth P.G."/>
            <person name="Liu Y."/>
            <person name="Malik S.-B."/>
            <person name="Maier U.G."/>
            <person name="McRose D."/>
            <person name="Mock T."/>
            <person name="Neilson J.A."/>
            <person name="Onodera N.T."/>
            <person name="Poole A.M."/>
            <person name="Pritham E.J."/>
            <person name="Richards T.A."/>
            <person name="Rocap G."/>
            <person name="Roy S.W."/>
            <person name="Sarai C."/>
            <person name="Schaack S."/>
            <person name="Shirato S."/>
            <person name="Slamovits C.H."/>
            <person name="Spencer D.F."/>
            <person name="Suzuki S."/>
            <person name="Worden A.Z."/>
            <person name="Zauner S."/>
            <person name="Barry K."/>
            <person name="Bell C."/>
            <person name="Bharti A.K."/>
            <person name="Crow J.A."/>
            <person name="Grimwood J."/>
            <person name="Kramer R."/>
            <person name="Lindquist E."/>
            <person name="Lucas S."/>
            <person name="Salamov A."/>
            <person name="McFadden G.I."/>
            <person name="Lane C.E."/>
            <person name="Keeling P.J."/>
            <person name="Gray M.W."/>
            <person name="Grigoriev I.V."/>
            <person name="Archibald J.M."/>
        </authorList>
    </citation>
    <scope>NUCLEOTIDE SEQUENCE</scope>
    <source>
        <strain evidence="4">CCMP2712</strain>
    </source>
</reference>
<dbReference type="CDD" id="cd02982">
    <property type="entry name" value="PDI_b'_family"/>
    <property type="match status" value="1"/>
</dbReference>
<dbReference type="EnsemblProtists" id="EKX39230">
    <property type="protein sequence ID" value="EKX39230"/>
    <property type="gene ID" value="GUITHDRAFT_143638"/>
</dbReference>
<dbReference type="AlphaFoldDB" id="L1ITR8"/>
<accession>L1ITR8</accession>
<evidence type="ECO:0000313" key="3">
    <source>
        <dbReference type="EnsemblProtists" id="EKX39230"/>
    </source>
</evidence>
<dbReference type="HOGENOM" id="CLU_614585_0_0_1"/>
<dbReference type="OrthoDB" id="69177at2759"/>
<reference evidence="3" key="3">
    <citation type="submission" date="2016-03" db="UniProtKB">
        <authorList>
            <consortium name="EnsemblProtists"/>
        </authorList>
    </citation>
    <scope>IDENTIFICATION</scope>
</reference>